<dbReference type="PANTHER" id="PTHR48094:SF12">
    <property type="entry name" value="PARKINSON DISEASE PROTEIN 7 HOMOLOG"/>
    <property type="match status" value="1"/>
</dbReference>
<dbReference type="PANTHER" id="PTHR48094">
    <property type="entry name" value="PROTEIN/NUCLEIC ACID DEGLYCASE DJ-1-RELATED"/>
    <property type="match status" value="1"/>
</dbReference>
<dbReference type="RefSeq" id="WP_012415002.1">
    <property type="nucleotide sequence ID" value="NC_010644.1"/>
</dbReference>
<dbReference type="HOGENOM" id="CLU_000445_44_2_0"/>
<dbReference type="InterPro" id="IPR002818">
    <property type="entry name" value="DJ-1/PfpI"/>
</dbReference>
<reference evidence="2 3" key="1">
    <citation type="journal article" date="2009" name="Appl. Environ. Microbiol.">
        <title>Genomic analysis of 'Elusimicrobium minutum,' the first cultivated representative of the phylum 'Elusimicrobia' (formerly termite group 1).</title>
        <authorList>
            <person name="Herlemann D.P.R."/>
            <person name="Geissinger O."/>
            <person name="Ikeda-Ohtsubo W."/>
            <person name="Kunin V."/>
            <person name="Sun H."/>
            <person name="Lapidus A."/>
            <person name="Hugenholtz P."/>
            <person name="Brune A."/>
        </authorList>
    </citation>
    <scope>NUCLEOTIDE SEQUENCE [LARGE SCALE GENOMIC DNA]</scope>
    <source>
        <strain evidence="2 3">Pei191</strain>
    </source>
</reference>
<evidence type="ECO:0000313" key="3">
    <source>
        <dbReference type="Proteomes" id="UP000001029"/>
    </source>
</evidence>
<dbReference type="GO" id="GO:0006508">
    <property type="term" value="P:proteolysis"/>
    <property type="evidence" value="ECO:0007669"/>
    <property type="project" value="UniProtKB-KW"/>
</dbReference>
<sequence length="180" mass="19586">MSKVALFIIDGFEEAEAVVTADLLRRADVGLKIVSLSDKKEVLGKHNITVTADVLFNEVKNDIFDMLVIPGGTIKYIEHKGLLELVKKQHAAKRNLAAICAAPAVFGTAGILEGYKATIYTGMRVYLGPGAVYEEEPVVTDRHITTSRGPGTSMAFGVRLIEILKGKDVADKIKEDFLLK</sequence>
<dbReference type="CDD" id="cd03135">
    <property type="entry name" value="GATase1_DJ-1"/>
    <property type="match status" value="1"/>
</dbReference>
<dbReference type="STRING" id="445932.Emin_0832"/>
<gene>
    <name evidence="2" type="ordered locus">Emin_0832</name>
</gene>
<dbReference type="InterPro" id="IPR050325">
    <property type="entry name" value="Prot/Nucl_acid_deglycase"/>
</dbReference>
<feature type="domain" description="DJ-1/PfpI" evidence="1">
    <location>
        <begin position="3"/>
        <end position="162"/>
    </location>
</feature>
<keyword evidence="2" id="KW-0645">Protease</keyword>
<dbReference type="EMBL" id="CP001055">
    <property type="protein sequence ID" value="ACC98387.1"/>
    <property type="molecule type" value="Genomic_DNA"/>
</dbReference>
<protein>
    <submittedName>
        <fullName evidence="2">Putative intracellular protease/amidase</fullName>
    </submittedName>
</protein>
<dbReference type="OrthoDB" id="9792284at2"/>
<organism evidence="2 3">
    <name type="scientific">Elusimicrobium minutum (strain Pei191)</name>
    <dbReference type="NCBI Taxonomy" id="445932"/>
    <lineage>
        <taxon>Bacteria</taxon>
        <taxon>Pseudomonadati</taxon>
        <taxon>Elusimicrobiota</taxon>
        <taxon>Elusimicrobia</taxon>
        <taxon>Elusimicrobiales</taxon>
        <taxon>Elusimicrobiaceae</taxon>
        <taxon>Elusimicrobium</taxon>
    </lineage>
</organism>
<evidence type="ECO:0000259" key="1">
    <source>
        <dbReference type="Pfam" id="PF01965"/>
    </source>
</evidence>
<name>B2KCZ1_ELUMP</name>
<dbReference type="AlphaFoldDB" id="B2KCZ1"/>
<dbReference type="InterPro" id="IPR006287">
    <property type="entry name" value="DJ-1"/>
</dbReference>
<proteinExistence type="predicted"/>
<dbReference type="Gene3D" id="3.40.50.880">
    <property type="match status" value="1"/>
</dbReference>
<dbReference type="KEGG" id="emi:Emin_0832"/>
<dbReference type="GO" id="GO:0008233">
    <property type="term" value="F:peptidase activity"/>
    <property type="evidence" value="ECO:0007669"/>
    <property type="project" value="UniProtKB-KW"/>
</dbReference>
<keyword evidence="3" id="KW-1185">Reference proteome</keyword>
<dbReference type="NCBIfam" id="TIGR01383">
    <property type="entry name" value="not_thiJ"/>
    <property type="match status" value="1"/>
</dbReference>
<dbReference type="Pfam" id="PF01965">
    <property type="entry name" value="DJ-1_PfpI"/>
    <property type="match status" value="1"/>
</dbReference>
<dbReference type="GO" id="GO:0005737">
    <property type="term" value="C:cytoplasm"/>
    <property type="evidence" value="ECO:0007669"/>
    <property type="project" value="TreeGrafter"/>
</dbReference>
<keyword evidence="2" id="KW-0378">Hydrolase</keyword>
<accession>B2KCZ1</accession>
<dbReference type="SUPFAM" id="SSF52317">
    <property type="entry name" value="Class I glutamine amidotransferase-like"/>
    <property type="match status" value="1"/>
</dbReference>
<evidence type="ECO:0000313" key="2">
    <source>
        <dbReference type="EMBL" id="ACC98387.1"/>
    </source>
</evidence>
<dbReference type="InterPro" id="IPR029062">
    <property type="entry name" value="Class_I_gatase-like"/>
</dbReference>
<dbReference type="Proteomes" id="UP000001029">
    <property type="component" value="Chromosome"/>
</dbReference>